<name>A0A6A6Y281_9PEZI</name>
<dbReference type="PANTHER" id="PTHR38791:SF12">
    <property type="entry name" value="TRANSCRIPTION FACTOR DOMAIN-CONTAINING PROTEIN-RELATED"/>
    <property type="match status" value="1"/>
</dbReference>
<reference evidence="1 3" key="1">
    <citation type="journal article" date="2020" name="Stud. Mycol.">
        <title>101 Dothideomycetes genomes: a test case for predicting lifestyles and emergence of pathogens.</title>
        <authorList>
            <person name="Haridas S."/>
            <person name="Albert R."/>
            <person name="Binder M."/>
            <person name="Bloem J."/>
            <person name="Labutti K."/>
            <person name="Salamov A."/>
            <person name="Andreopoulos B."/>
            <person name="Baker S."/>
            <person name="Barry K."/>
            <person name="Bills G."/>
            <person name="Bluhm B."/>
            <person name="Cannon C."/>
            <person name="Castanera R."/>
            <person name="Culley D."/>
            <person name="Daum C."/>
            <person name="Ezra D."/>
            <person name="Gonzalez J."/>
            <person name="Henrissat B."/>
            <person name="Kuo A."/>
            <person name="Liang C."/>
            <person name="Lipzen A."/>
            <person name="Lutzoni F."/>
            <person name="Magnuson J."/>
            <person name="Mondo S."/>
            <person name="Nolan M."/>
            <person name="Ohm R."/>
            <person name="Pangilinan J."/>
            <person name="Park H.-J."/>
            <person name="Ramirez L."/>
            <person name="Alfaro M."/>
            <person name="Sun H."/>
            <person name="Tritt A."/>
            <person name="Yoshinaga Y."/>
            <person name="Zwiers L.-H."/>
            <person name="Turgeon B."/>
            <person name="Goodwin S."/>
            <person name="Spatafora J."/>
            <person name="Crous P."/>
            <person name="Grigoriev I."/>
        </authorList>
    </citation>
    <scope>NUCLEOTIDE SEQUENCE</scope>
    <source>
        <strain evidence="1 3">CBS 304.34</strain>
    </source>
</reference>
<organism evidence="1">
    <name type="scientific">Mytilinidion resinicola</name>
    <dbReference type="NCBI Taxonomy" id="574789"/>
    <lineage>
        <taxon>Eukaryota</taxon>
        <taxon>Fungi</taxon>
        <taxon>Dikarya</taxon>
        <taxon>Ascomycota</taxon>
        <taxon>Pezizomycotina</taxon>
        <taxon>Dothideomycetes</taxon>
        <taxon>Pleosporomycetidae</taxon>
        <taxon>Mytilinidiales</taxon>
        <taxon>Mytilinidiaceae</taxon>
        <taxon>Mytilinidion</taxon>
    </lineage>
</organism>
<gene>
    <name evidence="1 3" type="ORF">BDZ99DRAFT_177440</name>
</gene>
<evidence type="ECO:0000313" key="3">
    <source>
        <dbReference type="RefSeq" id="XP_033569890.1"/>
    </source>
</evidence>
<dbReference type="PANTHER" id="PTHR38791">
    <property type="entry name" value="ZN(II)2CYS6 TRANSCRIPTION FACTOR (EUROFUNG)-RELATED-RELATED"/>
    <property type="match status" value="1"/>
</dbReference>
<accession>A0A6A6Y281</accession>
<sequence length="340" mass="39306">MSIIALYELIVSEELMGLWDCHYNGRLLLLKIRGPSQLKTIRGQNLYRSTYFQMVMPFPFLHLSKPSVHSVPLTPLQQLAYLGKYWFPPVNFSFPEELATGSPDRTITKIVDRAAKTCFTGIAMLRDHTKTPEPSRLRVLLQEVWEIDAMLLQWRHDTSLEWTYQSVFVPQKSHWALPIAFPSWLDEFHVYPLCGHRTALIWNLFRGTRILIHHLAICIILYFEAFVFDDRVSSQATHRDIIRTYSDEICASVPFCLGQIDSNGIVKNPQPKPLGGYWLLWPLHLVRTRCPDDSKKVSFIDGVLSFMNDSLGISHGRRILDFRMAIPPSAIPISRQIDWK</sequence>
<dbReference type="OrthoDB" id="5429770at2759"/>
<keyword evidence="2" id="KW-1185">Reference proteome</keyword>
<protein>
    <submittedName>
        <fullName evidence="1 3">Uncharacterized protein</fullName>
    </submittedName>
</protein>
<dbReference type="AlphaFoldDB" id="A0A6A6Y281"/>
<dbReference type="GeneID" id="54453918"/>
<proteinExistence type="predicted"/>
<dbReference type="InterPro" id="IPR053175">
    <property type="entry name" value="DHMBA_Reg_Transcription_Factor"/>
</dbReference>
<reference evidence="3" key="2">
    <citation type="submission" date="2020-04" db="EMBL/GenBank/DDBJ databases">
        <authorList>
            <consortium name="NCBI Genome Project"/>
        </authorList>
    </citation>
    <scope>NUCLEOTIDE SEQUENCE</scope>
    <source>
        <strain evidence="3">CBS 304.34</strain>
    </source>
</reference>
<evidence type="ECO:0000313" key="1">
    <source>
        <dbReference type="EMBL" id="KAF2802926.1"/>
    </source>
</evidence>
<reference evidence="3" key="3">
    <citation type="submission" date="2025-04" db="UniProtKB">
        <authorList>
            <consortium name="RefSeq"/>
        </authorList>
    </citation>
    <scope>IDENTIFICATION</scope>
    <source>
        <strain evidence="3">CBS 304.34</strain>
    </source>
</reference>
<dbReference type="Proteomes" id="UP000504636">
    <property type="component" value="Unplaced"/>
</dbReference>
<dbReference type="RefSeq" id="XP_033569890.1">
    <property type="nucleotide sequence ID" value="XM_033713025.1"/>
</dbReference>
<dbReference type="EMBL" id="MU003720">
    <property type="protein sequence ID" value="KAF2802926.1"/>
    <property type="molecule type" value="Genomic_DNA"/>
</dbReference>
<evidence type="ECO:0000313" key="2">
    <source>
        <dbReference type="Proteomes" id="UP000504636"/>
    </source>
</evidence>